<protein>
    <submittedName>
        <fullName evidence="1">Uncharacterized protein</fullName>
    </submittedName>
</protein>
<accession>A0A078S0S4</accession>
<organism evidence="1 2">
    <name type="scientific">Bacteroides uniformis str. 3978 T3 ii</name>
    <dbReference type="NCBI Taxonomy" id="1339349"/>
    <lineage>
        <taxon>Bacteria</taxon>
        <taxon>Pseudomonadati</taxon>
        <taxon>Bacteroidota</taxon>
        <taxon>Bacteroidia</taxon>
        <taxon>Bacteroidales</taxon>
        <taxon>Bacteroidaceae</taxon>
        <taxon>Bacteroides</taxon>
    </lineage>
</organism>
<dbReference type="RefSeq" id="WP_035448669.1">
    <property type="nucleotide sequence ID" value="NZ_JNHN01000179.1"/>
</dbReference>
<evidence type="ECO:0000313" key="1">
    <source>
        <dbReference type="EMBL" id="KDS48888.1"/>
    </source>
</evidence>
<name>A0A078S0S4_BACUN</name>
<dbReference type="EMBL" id="JNHN01000179">
    <property type="protein sequence ID" value="KDS48888.1"/>
    <property type="molecule type" value="Genomic_DNA"/>
</dbReference>
<gene>
    <name evidence="1" type="ORF">M094_2579</name>
</gene>
<dbReference type="Proteomes" id="UP000028013">
    <property type="component" value="Unassembled WGS sequence"/>
</dbReference>
<reference evidence="1 2" key="1">
    <citation type="submission" date="2014-04" db="EMBL/GenBank/DDBJ databases">
        <authorList>
            <person name="Sears C."/>
            <person name="Carroll K."/>
            <person name="Sack B.R."/>
            <person name="Qadri F."/>
            <person name="Myers L.L."/>
            <person name="Chung G.-T."/>
            <person name="Escheverria P."/>
            <person name="Fraser C.M."/>
            <person name="Sadzewicz L."/>
            <person name="Shefchek K.A."/>
            <person name="Tallon L."/>
            <person name="Das S.P."/>
            <person name="Daugherty S."/>
            <person name="Mongodin E.F."/>
        </authorList>
    </citation>
    <scope>NUCLEOTIDE SEQUENCE [LARGE SCALE GENOMIC DNA]</scope>
    <source>
        <strain evidence="1 2">3978 T3 ii</strain>
    </source>
</reference>
<dbReference type="PATRIC" id="fig|1339349.3.peg.3690"/>
<proteinExistence type="predicted"/>
<dbReference type="AlphaFoldDB" id="A0A078S0S4"/>
<comment type="caution">
    <text evidence="1">The sequence shown here is derived from an EMBL/GenBank/DDBJ whole genome shotgun (WGS) entry which is preliminary data.</text>
</comment>
<evidence type="ECO:0000313" key="2">
    <source>
        <dbReference type="Proteomes" id="UP000028013"/>
    </source>
</evidence>
<sequence>MSYQSDTQKLKTKKVKEHSSIVDEKLLAERVYYGDQTHVYVGYLRAFKSGYFEGTNIKKITDIAKLFVASENFTKRTRGEQKPLTYSTIITELEKVWAIIKREDTTLIDPYGYDVRINH</sequence>